<dbReference type="GO" id="GO:0009408">
    <property type="term" value="P:response to heat"/>
    <property type="evidence" value="ECO:0007669"/>
    <property type="project" value="InterPro"/>
</dbReference>
<feature type="repeat" description="CXXCXGXG motif" evidence="11">
    <location>
        <begin position="207"/>
        <end position="214"/>
    </location>
</feature>
<keyword evidence="3 11" id="KW-0479">Metal-binding</keyword>
<evidence type="ECO:0000256" key="11">
    <source>
        <dbReference type="HAMAP-Rule" id="MF_01152"/>
    </source>
</evidence>
<keyword evidence="2 11" id="KW-0235">DNA replication</keyword>
<comment type="subcellular location">
    <subcellularLocation>
        <location evidence="11">Cytoplasm</location>
    </subcellularLocation>
</comment>
<comment type="subunit">
    <text evidence="11">Homodimer.</text>
</comment>
<dbReference type="GO" id="GO:0006260">
    <property type="term" value="P:DNA replication"/>
    <property type="evidence" value="ECO:0007669"/>
    <property type="project" value="UniProtKB-KW"/>
</dbReference>
<dbReference type="Gene3D" id="2.10.230.10">
    <property type="entry name" value="Heat shock protein DnaJ, cysteine-rich domain"/>
    <property type="match status" value="1"/>
</dbReference>
<dbReference type="PROSITE" id="PS00636">
    <property type="entry name" value="DNAJ_1"/>
    <property type="match status" value="1"/>
</dbReference>
<comment type="caution">
    <text evidence="15">The sequence shown here is derived from an EMBL/GenBank/DDBJ whole genome shotgun (WGS) entry which is preliminary data.</text>
</comment>
<dbReference type="SMART" id="SM00271">
    <property type="entry name" value="DnaJ"/>
    <property type="match status" value="1"/>
</dbReference>
<evidence type="ECO:0000256" key="5">
    <source>
        <dbReference type="ARBA" id="ARBA00022771"/>
    </source>
</evidence>
<accession>A0A9X3N949</accession>
<protein>
    <recommendedName>
        <fullName evidence="10 11">Chaperone protein DnaJ</fullName>
    </recommendedName>
</protein>
<feature type="binding site" evidence="11">
    <location>
        <position position="210"/>
    </location>
    <ligand>
        <name>Zn(2+)</name>
        <dbReference type="ChEBI" id="CHEBI:29105"/>
        <label>1</label>
    </ligand>
</feature>
<dbReference type="GO" id="GO:0005524">
    <property type="term" value="F:ATP binding"/>
    <property type="evidence" value="ECO:0007669"/>
    <property type="project" value="InterPro"/>
</dbReference>
<feature type="binding site" evidence="11">
    <location>
        <position position="153"/>
    </location>
    <ligand>
        <name>Zn(2+)</name>
        <dbReference type="ChEBI" id="CHEBI:29105"/>
        <label>1</label>
    </ligand>
</feature>
<dbReference type="GO" id="GO:0042026">
    <property type="term" value="P:protein refolding"/>
    <property type="evidence" value="ECO:0007669"/>
    <property type="project" value="TreeGrafter"/>
</dbReference>
<feature type="binding site" evidence="11">
    <location>
        <position position="196"/>
    </location>
    <ligand>
        <name>Zn(2+)</name>
        <dbReference type="ChEBI" id="CHEBI:29105"/>
        <label>2</label>
    </ligand>
</feature>
<comment type="function">
    <text evidence="11">Participates actively in the response to hyperosmotic and heat shock by preventing the aggregation of stress-denatured proteins and by disaggregating proteins, also in an autonomous, DnaK-independent fashion. Unfolded proteins bind initially to DnaJ; upon interaction with the DnaJ-bound protein, DnaK hydrolyzes its bound ATP, resulting in the formation of a stable complex. GrpE releases ADP from DnaK; ATP binding to DnaK triggers the release of the substrate protein, thus completing the reaction cycle. Several rounds of ATP-dependent interactions between DnaJ, DnaK and GrpE are required for fully efficient folding. Also involved, together with DnaK and GrpE, in the DNA replication of plasmids through activation of initiation proteins.</text>
</comment>
<keyword evidence="7 11" id="KW-0346">Stress response</keyword>
<dbReference type="GO" id="GO:0005737">
    <property type="term" value="C:cytoplasm"/>
    <property type="evidence" value="ECO:0007669"/>
    <property type="project" value="UniProtKB-SubCell"/>
</dbReference>
<dbReference type="InterPro" id="IPR001305">
    <property type="entry name" value="HSP_DnaJ_Cys-rich_dom"/>
</dbReference>
<dbReference type="PROSITE" id="PS50076">
    <property type="entry name" value="DNAJ_2"/>
    <property type="match status" value="1"/>
</dbReference>
<feature type="binding site" evidence="11">
    <location>
        <position position="170"/>
    </location>
    <ligand>
        <name>Zn(2+)</name>
        <dbReference type="ChEBI" id="CHEBI:29105"/>
        <label>2</label>
    </ligand>
</feature>
<comment type="similarity">
    <text evidence="9 11">Belongs to the DnaJ family.</text>
</comment>
<evidence type="ECO:0000256" key="10">
    <source>
        <dbReference type="ARBA" id="ARBA00067609"/>
    </source>
</evidence>
<dbReference type="InterPro" id="IPR012724">
    <property type="entry name" value="DnaJ"/>
</dbReference>
<gene>
    <name evidence="11 15" type="primary">dnaJ</name>
    <name evidence="15" type="ORF">OJ997_15800</name>
</gene>
<evidence type="ECO:0000313" key="15">
    <source>
        <dbReference type="EMBL" id="MDA0181769.1"/>
    </source>
</evidence>
<dbReference type="InterPro" id="IPR008971">
    <property type="entry name" value="HSP40/DnaJ_pept-bd"/>
</dbReference>
<dbReference type="GO" id="GO:0031072">
    <property type="term" value="F:heat shock protein binding"/>
    <property type="evidence" value="ECO:0007669"/>
    <property type="project" value="InterPro"/>
</dbReference>
<evidence type="ECO:0000256" key="6">
    <source>
        <dbReference type="ARBA" id="ARBA00022833"/>
    </source>
</evidence>
<dbReference type="InterPro" id="IPR001623">
    <property type="entry name" value="DnaJ_domain"/>
</dbReference>
<reference evidence="15" key="1">
    <citation type="submission" date="2022-10" db="EMBL/GenBank/DDBJ databases">
        <title>The WGS of Solirubrobacter phytolaccae KCTC 29190.</title>
        <authorList>
            <person name="Jiang Z."/>
        </authorList>
    </citation>
    <scope>NUCLEOTIDE SEQUENCE</scope>
    <source>
        <strain evidence="15">KCTC 29190</strain>
    </source>
</reference>
<dbReference type="InterPro" id="IPR036410">
    <property type="entry name" value="HSP_DnaJ_Cys-rich_dom_sf"/>
</dbReference>
<evidence type="ECO:0000256" key="9">
    <source>
        <dbReference type="ARBA" id="ARBA00061004"/>
    </source>
</evidence>
<feature type="binding site" evidence="11">
    <location>
        <position position="207"/>
    </location>
    <ligand>
        <name>Zn(2+)</name>
        <dbReference type="ChEBI" id="CHEBI:29105"/>
        <label>1</label>
    </ligand>
</feature>
<dbReference type="PRINTS" id="PR00625">
    <property type="entry name" value="JDOMAIN"/>
</dbReference>
<comment type="domain">
    <text evidence="11">The J domain is necessary and sufficient to stimulate DnaK ATPase activity. Zinc center 1 plays an important role in the autonomous, DnaK-independent chaperone activity of DnaJ. Zinc center 2 is essential for interaction with DnaK and for DnaJ activity.</text>
</comment>
<dbReference type="SUPFAM" id="SSF49493">
    <property type="entry name" value="HSP40/DnaJ peptide-binding domain"/>
    <property type="match status" value="2"/>
</dbReference>
<dbReference type="InterPro" id="IPR018253">
    <property type="entry name" value="DnaJ_domain_CS"/>
</dbReference>
<evidence type="ECO:0000256" key="1">
    <source>
        <dbReference type="ARBA" id="ARBA00022490"/>
    </source>
</evidence>
<dbReference type="HAMAP" id="MF_01152">
    <property type="entry name" value="DnaJ"/>
    <property type="match status" value="1"/>
</dbReference>
<evidence type="ECO:0000259" key="14">
    <source>
        <dbReference type="PROSITE" id="PS51188"/>
    </source>
</evidence>
<evidence type="ECO:0000256" key="12">
    <source>
        <dbReference type="PROSITE-ProRule" id="PRU00546"/>
    </source>
</evidence>
<dbReference type="GO" id="GO:0016491">
    <property type="term" value="F:oxidoreductase activity"/>
    <property type="evidence" value="ECO:0007669"/>
    <property type="project" value="UniProtKB-KW"/>
</dbReference>
<evidence type="ECO:0000256" key="2">
    <source>
        <dbReference type="ARBA" id="ARBA00022705"/>
    </source>
</evidence>
<name>A0A9X3N949_9ACTN</name>
<evidence type="ECO:0000256" key="7">
    <source>
        <dbReference type="ARBA" id="ARBA00023016"/>
    </source>
</evidence>
<dbReference type="FunFam" id="2.60.260.20:FF:000005">
    <property type="entry name" value="Chaperone protein dnaJ 1, mitochondrial"/>
    <property type="match status" value="1"/>
</dbReference>
<dbReference type="SUPFAM" id="SSF46565">
    <property type="entry name" value="Chaperone J-domain"/>
    <property type="match status" value="1"/>
</dbReference>
<dbReference type="CDD" id="cd06257">
    <property type="entry name" value="DnaJ"/>
    <property type="match status" value="1"/>
</dbReference>
<dbReference type="FunFam" id="2.10.230.10:FF:000002">
    <property type="entry name" value="Molecular chaperone DnaJ"/>
    <property type="match status" value="1"/>
</dbReference>
<comment type="cofactor">
    <cofactor evidence="11">
        <name>Zn(2+)</name>
        <dbReference type="ChEBI" id="CHEBI:29105"/>
    </cofactor>
    <text evidence="11">Binds 2 Zn(2+) ions per monomer.</text>
</comment>
<dbReference type="CDD" id="cd10747">
    <property type="entry name" value="DnaJ_C"/>
    <property type="match status" value="1"/>
</dbReference>
<dbReference type="Pfam" id="PF01556">
    <property type="entry name" value="DnaJ_C"/>
    <property type="match status" value="1"/>
</dbReference>
<dbReference type="PANTHER" id="PTHR43096">
    <property type="entry name" value="DNAJ HOMOLOG 1, MITOCHONDRIAL-RELATED"/>
    <property type="match status" value="1"/>
</dbReference>
<dbReference type="Proteomes" id="UP001147653">
    <property type="component" value="Unassembled WGS sequence"/>
</dbReference>
<evidence type="ECO:0000256" key="3">
    <source>
        <dbReference type="ARBA" id="ARBA00022723"/>
    </source>
</evidence>
<keyword evidence="4 11" id="KW-0677">Repeat</keyword>
<dbReference type="NCBIfam" id="TIGR02349">
    <property type="entry name" value="DnaJ_bact"/>
    <property type="match status" value="1"/>
</dbReference>
<dbReference type="PANTHER" id="PTHR43096:SF48">
    <property type="entry name" value="CHAPERONE PROTEIN DNAJ"/>
    <property type="match status" value="1"/>
</dbReference>
<feature type="domain" description="J" evidence="13">
    <location>
        <begin position="4"/>
        <end position="69"/>
    </location>
</feature>
<feature type="binding site" evidence="11">
    <location>
        <position position="193"/>
    </location>
    <ligand>
        <name>Zn(2+)</name>
        <dbReference type="ChEBI" id="CHEBI:29105"/>
        <label>2</label>
    </ligand>
</feature>
<dbReference type="InterPro" id="IPR036869">
    <property type="entry name" value="J_dom_sf"/>
</dbReference>
<keyword evidence="5 11" id="KW-0863">Zinc-finger</keyword>
<feature type="domain" description="CR-type" evidence="14">
    <location>
        <begin position="137"/>
        <end position="219"/>
    </location>
</feature>
<keyword evidence="8 11" id="KW-0143">Chaperone</keyword>
<dbReference type="SUPFAM" id="SSF57938">
    <property type="entry name" value="DnaJ/Hsp40 cysteine-rich domain"/>
    <property type="match status" value="1"/>
</dbReference>
<feature type="binding site" evidence="11">
    <location>
        <position position="150"/>
    </location>
    <ligand>
        <name>Zn(2+)</name>
        <dbReference type="ChEBI" id="CHEBI:29105"/>
        <label>1</label>
    </ligand>
</feature>
<proteinExistence type="inferred from homology"/>
<dbReference type="Gene3D" id="1.10.287.110">
    <property type="entry name" value="DnaJ domain"/>
    <property type="match status" value="1"/>
</dbReference>
<dbReference type="GO" id="GO:0008270">
    <property type="term" value="F:zinc ion binding"/>
    <property type="evidence" value="ECO:0007669"/>
    <property type="project" value="UniProtKB-UniRule"/>
</dbReference>
<dbReference type="NCBIfam" id="NF008035">
    <property type="entry name" value="PRK10767.1"/>
    <property type="match status" value="1"/>
</dbReference>
<feature type="binding site" evidence="11">
    <location>
        <position position="167"/>
    </location>
    <ligand>
        <name>Zn(2+)</name>
        <dbReference type="ChEBI" id="CHEBI:29105"/>
        <label>2</label>
    </ligand>
</feature>
<dbReference type="PROSITE" id="PS51188">
    <property type="entry name" value="ZF_CR"/>
    <property type="match status" value="1"/>
</dbReference>
<dbReference type="Pfam" id="PF00226">
    <property type="entry name" value="DnaJ"/>
    <property type="match status" value="1"/>
</dbReference>
<keyword evidence="6 11" id="KW-0862">Zinc</keyword>
<dbReference type="GO" id="GO:0051082">
    <property type="term" value="F:unfolded protein binding"/>
    <property type="evidence" value="ECO:0007669"/>
    <property type="project" value="UniProtKB-UniRule"/>
</dbReference>
<dbReference type="EMBL" id="JAPDDP010000026">
    <property type="protein sequence ID" value="MDA0181769.1"/>
    <property type="molecule type" value="Genomic_DNA"/>
</dbReference>
<sequence>MPRDYYDVLGVDREADEATIKKSFRRLARELHPDVNAHDPQAEEKFKEAAEAYEVLSDAERRRTYDAYGHEGLKGSGGAPNFQDFGSISDLFSAFFGQGGFDAAFGGAGGTRMRGGAVQGGDVALAVQISLQDAARGTEIEVTYDATALCGTCHGNGAEPGTPIVTCDKCRGAGQIQAVQRTRFGQMVRTALCDKCSGDGRIAEQPCHTCEGRGMVAEERRVKVDVPAGIADGQRMRISGRGHAGERGGPAGDLYVVVRVKEDERFLRDREDLITVVDVAAPYAALGTTIQVPTLDGDVPLEVPAGTQPGETIVMNGRGMPPIGRGRTGDLKVVVNVVIPRRLSKKQKDLMEQLADSITEDNLHESEGMIAKLKRALAG</sequence>
<feature type="repeat" description="CXXCXGXG motif" evidence="11">
    <location>
        <begin position="193"/>
        <end position="200"/>
    </location>
</feature>
<keyword evidence="15" id="KW-0560">Oxidoreductase</keyword>
<dbReference type="Pfam" id="PF00684">
    <property type="entry name" value="DnaJ_CXXCXGXG"/>
    <property type="match status" value="1"/>
</dbReference>
<organism evidence="15 16">
    <name type="scientific">Solirubrobacter phytolaccae</name>
    <dbReference type="NCBI Taxonomy" id="1404360"/>
    <lineage>
        <taxon>Bacteria</taxon>
        <taxon>Bacillati</taxon>
        <taxon>Actinomycetota</taxon>
        <taxon>Thermoleophilia</taxon>
        <taxon>Solirubrobacterales</taxon>
        <taxon>Solirubrobacteraceae</taxon>
        <taxon>Solirubrobacter</taxon>
    </lineage>
</organism>
<feature type="repeat" description="CXXCXGXG motif" evidence="11">
    <location>
        <begin position="150"/>
        <end position="157"/>
    </location>
</feature>
<dbReference type="AlphaFoldDB" id="A0A9X3N949"/>
<evidence type="ECO:0000313" key="16">
    <source>
        <dbReference type="Proteomes" id="UP001147653"/>
    </source>
</evidence>
<feature type="repeat" description="CXXCXGXG motif" evidence="11">
    <location>
        <begin position="167"/>
        <end position="174"/>
    </location>
</feature>
<keyword evidence="1 11" id="KW-0963">Cytoplasm</keyword>
<dbReference type="Gene3D" id="2.60.260.20">
    <property type="entry name" value="Urease metallochaperone UreE, N-terminal domain"/>
    <property type="match status" value="2"/>
</dbReference>
<evidence type="ECO:0000259" key="13">
    <source>
        <dbReference type="PROSITE" id="PS50076"/>
    </source>
</evidence>
<dbReference type="CDD" id="cd10719">
    <property type="entry name" value="DnaJ_zf"/>
    <property type="match status" value="1"/>
</dbReference>
<dbReference type="RefSeq" id="WP_270026120.1">
    <property type="nucleotide sequence ID" value="NZ_JAPDDP010000026.1"/>
</dbReference>
<feature type="zinc finger region" description="CR-type" evidence="12">
    <location>
        <begin position="137"/>
        <end position="219"/>
    </location>
</feature>
<dbReference type="InterPro" id="IPR002939">
    <property type="entry name" value="DnaJ_C"/>
</dbReference>
<keyword evidence="16" id="KW-1185">Reference proteome</keyword>
<evidence type="ECO:0000256" key="4">
    <source>
        <dbReference type="ARBA" id="ARBA00022737"/>
    </source>
</evidence>
<evidence type="ECO:0000256" key="8">
    <source>
        <dbReference type="ARBA" id="ARBA00023186"/>
    </source>
</evidence>